<dbReference type="OrthoDB" id="205384at2157"/>
<evidence type="ECO:0000313" key="3">
    <source>
        <dbReference type="Proteomes" id="UP000243250"/>
    </source>
</evidence>
<dbReference type="AlphaFoldDB" id="A0A1I6IKE1"/>
<organism evidence="2 3">
    <name type="scientific">Halogeometricum limi</name>
    <dbReference type="NCBI Taxonomy" id="555875"/>
    <lineage>
        <taxon>Archaea</taxon>
        <taxon>Methanobacteriati</taxon>
        <taxon>Methanobacteriota</taxon>
        <taxon>Stenosarchaea group</taxon>
        <taxon>Halobacteria</taxon>
        <taxon>Halobacteriales</taxon>
        <taxon>Haloferacaceae</taxon>
        <taxon>Halogeometricum</taxon>
    </lineage>
</organism>
<feature type="domain" description="DAC" evidence="1">
    <location>
        <begin position="1"/>
        <end position="164"/>
    </location>
</feature>
<dbReference type="RefSeq" id="WP_089882929.1">
    <property type="nucleotide sequence ID" value="NZ_FOYS01000006.1"/>
</dbReference>
<name>A0A1I6IKE1_9EURY</name>
<dbReference type="STRING" id="555875.SAMN04488124_3284"/>
<dbReference type="Proteomes" id="UP000243250">
    <property type="component" value="Unassembled WGS sequence"/>
</dbReference>
<dbReference type="InterPro" id="IPR036888">
    <property type="entry name" value="DNA_integrity_DisA_N_sf"/>
</dbReference>
<evidence type="ECO:0000259" key="1">
    <source>
        <dbReference type="PROSITE" id="PS51794"/>
    </source>
</evidence>
<dbReference type="EMBL" id="FOYS01000006">
    <property type="protein sequence ID" value="SFR66780.1"/>
    <property type="molecule type" value="Genomic_DNA"/>
</dbReference>
<dbReference type="Pfam" id="PF02457">
    <property type="entry name" value="DAC"/>
    <property type="match status" value="1"/>
</dbReference>
<gene>
    <name evidence="2" type="ORF">SAMN04488124_3284</name>
</gene>
<keyword evidence="3" id="KW-1185">Reference proteome</keyword>
<accession>A0A1I6IKE1</accession>
<proteinExistence type="predicted"/>
<reference evidence="3" key="1">
    <citation type="submission" date="2016-10" db="EMBL/GenBank/DDBJ databases">
        <authorList>
            <person name="Varghese N."/>
            <person name="Submissions S."/>
        </authorList>
    </citation>
    <scope>NUCLEOTIDE SEQUENCE [LARGE SCALE GENOMIC DNA]</scope>
    <source>
        <strain evidence="3">CGMCC 1.8711</strain>
    </source>
</reference>
<evidence type="ECO:0000313" key="2">
    <source>
        <dbReference type="EMBL" id="SFR66780.1"/>
    </source>
</evidence>
<sequence length="172" mass="19226">MSTEQTPTELVFRCLERLRLHFPHWGETFVRGPGLYVAVVDPDVLPTYAQPLGTNRWPVAETPTVFDAEQLYRTATAVAYAMDGAVVVEPDGRIREQMVRFFDLDDERTADDAGPEYRPWMGTRHVSAVETSLRAGVCATLTLSEETGRVTMFRDGRIVSELPAAEAVPTHE</sequence>
<protein>
    <submittedName>
        <fullName evidence="2">DisA checkpoint controller nucleotide-binding</fullName>
    </submittedName>
</protein>
<dbReference type="Gene3D" id="3.40.1700.10">
    <property type="entry name" value="DNA integrity scanning protein, DisA, N-terminal domain"/>
    <property type="match status" value="1"/>
</dbReference>
<dbReference type="PROSITE" id="PS51794">
    <property type="entry name" value="DAC"/>
    <property type="match status" value="1"/>
</dbReference>
<dbReference type="InterPro" id="IPR003390">
    <property type="entry name" value="DNA_integrity_scan_DisA_N"/>
</dbReference>
<dbReference type="SUPFAM" id="SSF143597">
    <property type="entry name" value="YojJ-like"/>
    <property type="match status" value="1"/>
</dbReference>